<evidence type="ECO:0000313" key="3">
    <source>
        <dbReference type="Proteomes" id="UP000198415"/>
    </source>
</evidence>
<dbReference type="Proteomes" id="UP000198415">
    <property type="component" value="Unassembled WGS sequence"/>
</dbReference>
<organism evidence="2 3">
    <name type="scientific">Actinoplanes regularis</name>
    <dbReference type="NCBI Taxonomy" id="52697"/>
    <lineage>
        <taxon>Bacteria</taxon>
        <taxon>Bacillati</taxon>
        <taxon>Actinomycetota</taxon>
        <taxon>Actinomycetes</taxon>
        <taxon>Micromonosporales</taxon>
        <taxon>Micromonosporaceae</taxon>
        <taxon>Actinoplanes</taxon>
    </lineage>
</organism>
<dbReference type="AlphaFoldDB" id="A0A239BZM3"/>
<evidence type="ECO:0000256" key="1">
    <source>
        <dbReference type="SAM" id="MobiDB-lite"/>
    </source>
</evidence>
<protein>
    <submittedName>
        <fullName evidence="2">Uncharacterized protein</fullName>
    </submittedName>
</protein>
<gene>
    <name evidence="2" type="ORF">SAMN06264365_110222</name>
</gene>
<sequence>MGRPAGVRELGSERGPQPVDRCYAVDSGAGCPAANANSAAR</sequence>
<accession>A0A239BZM3</accession>
<reference evidence="2 3" key="1">
    <citation type="submission" date="2017-06" db="EMBL/GenBank/DDBJ databases">
        <authorList>
            <person name="Kim H.J."/>
            <person name="Triplett B.A."/>
        </authorList>
    </citation>
    <scope>NUCLEOTIDE SEQUENCE [LARGE SCALE GENOMIC DNA]</scope>
    <source>
        <strain evidence="2 3">DSM 43151</strain>
    </source>
</reference>
<proteinExistence type="predicted"/>
<keyword evidence="3" id="KW-1185">Reference proteome</keyword>
<evidence type="ECO:0000313" key="2">
    <source>
        <dbReference type="EMBL" id="SNS13330.1"/>
    </source>
</evidence>
<dbReference type="EMBL" id="FZNR01000010">
    <property type="protein sequence ID" value="SNS13330.1"/>
    <property type="molecule type" value="Genomic_DNA"/>
</dbReference>
<name>A0A239BZM3_9ACTN</name>
<feature type="region of interest" description="Disordered" evidence="1">
    <location>
        <begin position="1"/>
        <end position="21"/>
    </location>
</feature>